<organism evidence="3 4">
    <name type="scientific">Flavisolibacter ginsengisoli DSM 18119</name>
    <dbReference type="NCBI Taxonomy" id="1121884"/>
    <lineage>
        <taxon>Bacteria</taxon>
        <taxon>Pseudomonadati</taxon>
        <taxon>Bacteroidota</taxon>
        <taxon>Chitinophagia</taxon>
        <taxon>Chitinophagales</taxon>
        <taxon>Chitinophagaceae</taxon>
        <taxon>Flavisolibacter</taxon>
    </lineage>
</organism>
<dbReference type="OrthoDB" id="845740at2"/>
<reference evidence="3 4" key="1">
    <citation type="submission" date="2016-11" db="EMBL/GenBank/DDBJ databases">
        <authorList>
            <person name="Jaros S."/>
            <person name="Januszkiewicz K."/>
            <person name="Wedrychowicz H."/>
        </authorList>
    </citation>
    <scope>NUCLEOTIDE SEQUENCE [LARGE SCALE GENOMIC DNA]</scope>
    <source>
        <strain evidence="3 4">DSM 18119</strain>
    </source>
</reference>
<dbReference type="RefSeq" id="WP_072835709.1">
    <property type="nucleotide sequence ID" value="NZ_FQUU01000010.1"/>
</dbReference>
<feature type="transmembrane region" description="Helical" evidence="1">
    <location>
        <begin position="43"/>
        <end position="63"/>
    </location>
</feature>
<dbReference type="PANTHER" id="PTHR33608">
    <property type="entry name" value="BLL2464 PROTEIN"/>
    <property type="match status" value="1"/>
</dbReference>
<feature type="transmembrane region" description="Helical" evidence="1">
    <location>
        <begin position="20"/>
        <end position="37"/>
    </location>
</feature>
<dbReference type="STRING" id="1121884.SAMN02745131_02537"/>
<dbReference type="AlphaFoldDB" id="A0A1M5BDP7"/>
<gene>
    <name evidence="3" type="ORF">SAMN02745131_02537</name>
</gene>
<keyword evidence="4" id="KW-1185">Reference proteome</keyword>
<keyword evidence="1" id="KW-1133">Transmembrane helix</keyword>
<dbReference type="Pfam" id="PF01882">
    <property type="entry name" value="DUF58"/>
    <property type="match status" value="1"/>
</dbReference>
<dbReference type="Proteomes" id="UP000184048">
    <property type="component" value="Unassembled WGS sequence"/>
</dbReference>
<accession>A0A1M5BDP7</accession>
<evidence type="ECO:0000259" key="2">
    <source>
        <dbReference type="Pfam" id="PF01882"/>
    </source>
</evidence>
<keyword evidence="1" id="KW-0812">Transmembrane</keyword>
<name>A0A1M5BDP7_9BACT</name>
<keyword evidence="1" id="KW-0472">Membrane</keyword>
<dbReference type="InterPro" id="IPR002881">
    <property type="entry name" value="DUF58"/>
</dbReference>
<feature type="domain" description="DUF58" evidence="2">
    <location>
        <begin position="211"/>
        <end position="354"/>
    </location>
</feature>
<dbReference type="EMBL" id="FQUU01000010">
    <property type="protein sequence ID" value="SHF40651.1"/>
    <property type="molecule type" value="Genomic_DNA"/>
</dbReference>
<proteinExistence type="predicted"/>
<evidence type="ECO:0000256" key="1">
    <source>
        <dbReference type="SAM" id="Phobius"/>
    </source>
</evidence>
<sequence length="450" mass="52836">MLQRIFAIWDSTSFYLSKLVYYCGFGIAVIFALSYFATPFFNIALLLLICLLISICIDAFILYRKKDGLEVERITGERMSNGDENKVVIDLNNQYEFKAHCLLIDELPFQFQERKWKRVVEIERGATAHLQYVLKPNERGEYHFGNINAYVKGPLQLVRRRFIFRHEITVKVYPSYIQMRRFGLMAVAHHLQQTGVKRMRKLGHSMEFEQIKEYVRGDDYRTINWKATARKGDLMVNNFTDERSQQIYCVINKGRVMKMPFEGMTLLDYAINASLVISNVALHKQDKAGLITFSQTLDAFLQADKKPTQINHILEVLYRQETNFLEPDFEQLFSIVRNRINHRSLLILFTNFESIESLQRELPFLKLLAHYHLLMVVFFENTELKELTEQKATTIEDIYIKTIADKYRHEKKLIAKELQAHGIIAVLSTPQMLSINTMNKYLELKNRQSI</sequence>
<evidence type="ECO:0000313" key="4">
    <source>
        <dbReference type="Proteomes" id="UP000184048"/>
    </source>
</evidence>
<dbReference type="PANTHER" id="PTHR33608:SF3">
    <property type="entry name" value="SLR2013 PROTEIN"/>
    <property type="match status" value="1"/>
</dbReference>
<protein>
    <submittedName>
        <fullName evidence="3">Uncharacterized conserved protein, DUF58 family, contains vWF domain</fullName>
    </submittedName>
</protein>
<evidence type="ECO:0000313" key="3">
    <source>
        <dbReference type="EMBL" id="SHF40651.1"/>
    </source>
</evidence>